<dbReference type="Proteomes" id="UP000887013">
    <property type="component" value="Unassembled WGS sequence"/>
</dbReference>
<gene>
    <name evidence="1" type="ORF">NPIL_496621</name>
</gene>
<name>A0A8X6NDN2_NEPPI</name>
<dbReference type="AlphaFoldDB" id="A0A8X6NDN2"/>
<keyword evidence="2" id="KW-1185">Reference proteome</keyword>
<sequence length="31" mass="3493">NPRVSSVVFETNADGHRRRAIVRTSLGNHVF</sequence>
<evidence type="ECO:0000313" key="2">
    <source>
        <dbReference type="Proteomes" id="UP000887013"/>
    </source>
</evidence>
<protein>
    <submittedName>
        <fullName evidence="1">Uncharacterized protein</fullName>
    </submittedName>
</protein>
<evidence type="ECO:0000313" key="1">
    <source>
        <dbReference type="EMBL" id="GFT09633.1"/>
    </source>
</evidence>
<accession>A0A8X6NDN2</accession>
<feature type="non-terminal residue" evidence="1">
    <location>
        <position position="1"/>
    </location>
</feature>
<dbReference type="EMBL" id="BMAW01103536">
    <property type="protein sequence ID" value="GFT09633.1"/>
    <property type="molecule type" value="Genomic_DNA"/>
</dbReference>
<organism evidence="1 2">
    <name type="scientific">Nephila pilipes</name>
    <name type="common">Giant wood spider</name>
    <name type="synonym">Nephila maculata</name>
    <dbReference type="NCBI Taxonomy" id="299642"/>
    <lineage>
        <taxon>Eukaryota</taxon>
        <taxon>Metazoa</taxon>
        <taxon>Ecdysozoa</taxon>
        <taxon>Arthropoda</taxon>
        <taxon>Chelicerata</taxon>
        <taxon>Arachnida</taxon>
        <taxon>Araneae</taxon>
        <taxon>Araneomorphae</taxon>
        <taxon>Entelegynae</taxon>
        <taxon>Araneoidea</taxon>
        <taxon>Nephilidae</taxon>
        <taxon>Nephila</taxon>
    </lineage>
</organism>
<proteinExistence type="predicted"/>
<reference evidence="1" key="1">
    <citation type="submission" date="2020-08" db="EMBL/GenBank/DDBJ databases">
        <title>Multicomponent nature underlies the extraordinary mechanical properties of spider dragline silk.</title>
        <authorList>
            <person name="Kono N."/>
            <person name="Nakamura H."/>
            <person name="Mori M."/>
            <person name="Yoshida Y."/>
            <person name="Ohtoshi R."/>
            <person name="Malay A.D."/>
            <person name="Moran D.A.P."/>
            <person name="Tomita M."/>
            <person name="Numata K."/>
            <person name="Arakawa K."/>
        </authorList>
    </citation>
    <scope>NUCLEOTIDE SEQUENCE</scope>
</reference>
<comment type="caution">
    <text evidence="1">The sequence shown here is derived from an EMBL/GenBank/DDBJ whole genome shotgun (WGS) entry which is preliminary data.</text>
</comment>